<accession>A0A0M3K6Z8</accession>
<feature type="transmembrane region" description="Helical" evidence="2">
    <location>
        <begin position="164"/>
        <end position="185"/>
    </location>
</feature>
<evidence type="ECO:0000256" key="1">
    <source>
        <dbReference type="SAM" id="MobiDB-lite"/>
    </source>
</evidence>
<evidence type="ECO:0000313" key="4">
    <source>
        <dbReference type="Proteomes" id="UP000267096"/>
    </source>
</evidence>
<dbReference type="Gene3D" id="1.20.1070.10">
    <property type="entry name" value="Rhodopsin 7-helix transmembrane proteins"/>
    <property type="match status" value="1"/>
</dbReference>
<keyword evidence="2" id="KW-0812">Transmembrane</keyword>
<protein>
    <submittedName>
        <fullName evidence="5">G_PROTEIN_RECEP_F1_2 domain-containing protein</fullName>
    </submittedName>
</protein>
<evidence type="ECO:0000313" key="5">
    <source>
        <dbReference type="WBParaSite" id="ASIM_0001673901-mRNA-1"/>
    </source>
</evidence>
<feature type="transmembrane region" description="Helical" evidence="2">
    <location>
        <begin position="7"/>
        <end position="28"/>
    </location>
</feature>
<proteinExistence type="predicted"/>
<name>A0A0M3K6Z8_ANISI</name>
<dbReference type="OrthoDB" id="5839342at2759"/>
<reference evidence="5" key="1">
    <citation type="submission" date="2017-02" db="UniProtKB">
        <authorList>
            <consortium name="WormBaseParasite"/>
        </authorList>
    </citation>
    <scope>IDENTIFICATION</scope>
</reference>
<keyword evidence="2" id="KW-1133">Transmembrane helix</keyword>
<gene>
    <name evidence="3" type="ORF">ASIM_LOCUS16146</name>
</gene>
<dbReference type="AlphaFoldDB" id="A0A0M3K6Z8"/>
<keyword evidence="4" id="KW-1185">Reference proteome</keyword>
<feature type="compositionally biased region" description="Polar residues" evidence="1">
    <location>
        <begin position="137"/>
        <end position="149"/>
    </location>
</feature>
<dbReference type="EMBL" id="UYRR01032847">
    <property type="protein sequence ID" value="VDK56973.1"/>
    <property type="molecule type" value="Genomic_DNA"/>
</dbReference>
<dbReference type="SUPFAM" id="SSF81321">
    <property type="entry name" value="Family A G protein-coupled receptor-like"/>
    <property type="match status" value="1"/>
</dbReference>
<dbReference type="Proteomes" id="UP000267096">
    <property type="component" value="Unassembled WGS sequence"/>
</dbReference>
<feature type="region of interest" description="Disordered" evidence="1">
    <location>
        <begin position="110"/>
        <end position="153"/>
    </location>
</feature>
<evidence type="ECO:0000313" key="3">
    <source>
        <dbReference type="EMBL" id="VDK56973.1"/>
    </source>
</evidence>
<feature type="transmembrane region" description="Helical" evidence="2">
    <location>
        <begin position="205"/>
        <end position="226"/>
    </location>
</feature>
<evidence type="ECO:0000256" key="2">
    <source>
        <dbReference type="SAM" id="Phobius"/>
    </source>
</evidence>
<keyword evidence="2" id="KW-0472">Membrane</keyword>
<sequence>MLTLSVILCDLFGAICLLLNVFIIVTLIRNRHRMLTNVFYVIVLHCALVDLIRGFCLIAWGMPYLLMNNMPTMHDRLLALKICYGFILRTIRQFHSVDVKGGQFRSDESQRFSASQYRTKKMKEAERSESVNRRDSTQTAKTDPNNRSSTNRRWRKHLMSRHKYLIVIGSVLFVDILFLFPYSGIQMVAFLHLNNVLTTSHLSTLIRWGLQILIGVHSVCQPLCYFRMTEFRRLACCQQKFQRRQSRSCSQLHRSGACTVRNGNHSFKLFSLSGGTKEILKEEDELAVTRSMGDSPKPDDPLIRQGKGMKRKIALQNSFVSSFKFKTLDPNVWRRSNSIRFRAYSSSSGQVSSSYYQFIHISTL</sequence>
<feature type="transmembrane region" description="Helical" evidence="2">
    <location>
        <begin position="40"/>
        <end position="66"/>
    </location>
</feature>
<dbReference type="WBParaSite" id="ASIM_0001673901-mRNA-1">
    <property type="protein sequence ID" value="ASIM_0001673901-mRNA-1"/>
    <property type="gene ID" value="ASIM_0001673901"/>
</dbReference>
<organism evidence="5">
    <name type="scientific">Anisakis simplex</name>
    <name type="common">Herring worm</name>
    <dbReference type="NCBI Taxonomy" id="6269"/>
    <lineage>
        <taxon>Eukaryota</taxon>
        <taxon>Metazoa</taxon>
        <taxon>Ecdysozoa</taxon>
        <taxon>Nematoda</taxon>
        <taxon>Chromadorea</taxon>
        <taxon>Rhabditida</taxon>
        <taxon>Spirurina</taxon>
        <taxon>Ascaridomorpha</taxon>
        <taxon>Ascaridoidea</taxon>
        <taxon>Anisakidae</taxon>
        <taxon>Anisakis</taxon>
        <taxon>Anisakis simplex complex</taxon>
    </lineage>
</organism>
<feature type="compositionally biased region" description="Basic and acidic residues" evidence="1">
    <location>
        <begin position="122"/>
        <end position="136"/>
    </location>
</feature>
<reference evidence="3 4" key="2">
    <citation type="submission" date="2018-11" db="EMBL/GenBank/DDBJ databases">
        <authorList>
            <consortium name="Pathogen Informatics"/>
        </authorList>
    </citation>
    <scope>NUCLEOTIDE SEQUENCE [LARGE SCALE GENOMIC DNA]</scope>
</reference>